<dbReference type="Proteomes" id="UP001195483">
    <property type="component" value="Unassembled WGS sequence"/>
</dbReference>
<feature type="transmembrane region" description="Helical" evidence="6">
    <location>
        <begin position="31"/>
        <end position="53"/>
    </location>
</feature>
<dbReference type="InterPro" id="IPR018499">
    <property type="entry name" value="Tetraspanin/Peripherin"/>
</dbReference>
<keyword evidence="8" id="KW-1185">Reference proteome</keyword>
<evidence type="ECO:0000256" key="3">
    <source>
        <dbReference type="ARBA" id="ARBA00022692"/>
    </source>
</evidence>
<keyword evidence="5 6" id="KW-0472">Membrane</keyword>
<dbReference type="GO" id="GO:0005886">
    <property type="term" value="C:plasma membrane"/>
    <property type="evidence" value="ECO:0007669"/>
    <property type="project" value="TreeGrafter"/>
</dbReference>
<dbReference type="PANTHER" id="PTHR19282">
    <property type="entry name" value="TETRASPANIN"/>
    <property type="match status" value="1"/>
</dbReference>
<gene>
    <name evidence="7" type="ORF">CHS0354_039404</name>
</gene>
<dbReference type="PRINTS" id="PR00259">
    <property type="entry name" value="TMFOUR"/>
</dbReference>
<keyword evidence="3 6" id="KW-0812">Transmembrane</keyword>
<evidence type="ECO:0000256" key="1">
    <source>
        <dbReference type="ARBA" id="ARBA00004141"/>
    </source>
</evidence>
<proteinExistence type="inferred from homology"/>
<keyword evidence="4 6" id="KW-1133">Transmembrane helix</keyword>
<reference evidence="7" key="3">
    <citation type="submission" date="2023-05" db="EMBL/GenBank/DDBJ databases">
        <authorList>
            <person name="Smith C.H."/>
        </authorList>
    </citation>
    <scope>NUCLEOTIDE SEQUENCE</scope>
    <source>
        <strain evidence="7">CHS0354</strain>
        <tissue evidence="7">Mantle</tissue>
    </source>
</reference>
<evidence type="ECO:0000256" key="6">
    <source>
        <dbReference type="SAM" id="Phobius"/>
    </source>
</evidence>
<dbReference type="PANTHER" id="PTHR19282:SF431">
    <property type="entry name" value="TETRASPANIN 26A, ISOFORM B-RELATED"/>
    <property type="match status" value="1"/>
</dbReference>
<accession>A0AAE0S1H8</accession>
<dbReference type="Pfam" id="PF00335">
    <property type="entry name" value="Tetraspanin"/>
    <property type="match status" value="1"/>
</dbReference>
<reference evidence="7" key="1">
    <citation type="journal article" date="2021" name="Genome Biol. Evol.">
        <title>A High-Quality Reference Genome for a Parasitic Bivalve with Doubly Uniparental Inheritance (Bivalvia: Unionida).</title>
        <authorList>
            <person name="Smith C.H."/>
        </authorList>
    </citation>
    <scope>NUCLEOTIDE SEQUENCE</scope>
    <source>
        <strain evidence="7">CHS0354</strain>
    </source>
</reference>
<evidence type="ECO:0000313" key="7">
    <source>
        <dbReference type="EMBL" id="KAK3583586.1"/>
    </source>
</evidence>
<dbReference type="EMBL" id="JAEAOA010002306">
    <property type="protein sequence ID" value="KAK3583586.1"/>
    <property type="molecule type" value="Genomic_DNA"/>
</dbReference>
<comment type="similarity">
    <text evidence="2">Belongs to the tetraspanin (TM4SF) family.</text>
</comment>
<evidence type="ECO:0000256" key="5">
    <source>
        <dbReference type="ARBA" id="ARBA00023136"/>
    </source>
</evidence>
<evidence type="ECO:0000313" key="8">
    <source>
        <dbReference type="Proteomes" id="UP001195483"/>
    </source>
</evidence>
<feature type="transmembrane region" description="Helical" evidence="6">
    <location>
        <begin position="60"/>
        <end position="84"/>
    </location>
</feature>
<protein>
    <recommendedName>
        <fullName evidence="9">Tetraspanin</fullName>
    </recommendedName>
</protein>
<organism evidence="7 8">
    <name type="scientific">Potamilus streckersoni</name>
    <dbReference type="NCBI Taxonomy" id="2493646"/>
    <lineage>
        <taxon>Eukaryota</taxon>
        <taxon>Metazoa</taxon>
        <taxon>Spiralia</taxon>
        <taxon>Lophotrochozoa</taxon>
        <taxon>Mollusca</taxon>
        <taxon>Bivalvia</taxon>
        <taxon>Autobranchia</taxon>
        <taxon>Heteroconchia</taxon>
        <taxon>Palaeoheterodonta</taxon>
        <taxon>Unionida</taxon>
        <taxon>Unionoidea</taxon>
        <taxon>Unionidae</taxon>
        <taxon>Ambleminae</taxon>
        <taxon>Lampsilini</taxon>
        <taxon>Potamilus</taxon>
    </lineage>
</organism>
<sequence>MAICAIGLWAWTEKDMFTNIGKLTQIPMDPALLFIIVGFLMFVIGFAGCVGALRENTALLFFFCIFVGLIFFVELVMGILGFVYKEWVHQEIKSQVRKMIVNYREDPDFQNLVDWIQQDWKPIINTHCGYDMMKEDFESARAVKIYTIGCIPAGEKWFEANLIPVASVAVGIAVLQILGICFAHNLRSDINEQRRFHF</sequence>
<evidence type="ECO:0008006" key="9">
    <source>
        <dbReference type="Google" id="ProtNLM"/>
    </source>
</evidence>
<dbReference type="AlphaFoldDB" id="A0AAE0S1H8"/>
<evidence type="ECO:0000256" key="2">
    <source>
        <dbReference type="ARBA" id="ARBA00006840"/>
    </source>
</evidence>
<comment type="caution">
    <text evidence="7">The sequence shown here is derived from an EMBL/GenBank/DDBJ whole genome shotgun (WGS) entry which is preliminary data.</text>
</comment>
<dbReference type="InterPro" id="IPR000301">
    <property type="entry name" value="Tetraspanin_animals"/>
</dbReference>
<feature type="transmembrane region" description="Helical" evidence="6">
    <location>
        <begin position="162"/>
        <end position="186"/>
    </location>
</feature>
<comment type="subcellular location">
    <subcellularLocation>
        <location evidence="1">Membrane</location>
        <topology evidence="1">Multi-pass membrane protein</topology>
    </subcellularLocation>
</comment>
<reference evidence="7" key="2">
    <citation type="journal article" date="2021" name="Genome Biol. Evol.">
        <title>Developing a high-quality reference genome for a parasitic bivalve with doubly uniparental inheritance (Bivalvia: Unionida).</title>
        <authorList>
            <person name="Smith C.H."/>
        </authorList>
    </citation>
    <scope>NUCLEOTIDE SEQUENCE</scope>
    <source>
        <strain evidence="7">CHS0354</strain>
        <tissue evidence="7">Mantle</tissue>
    </source>
</reference>
<name>A0AAE0S1H8_9BIVA</name>
<evidence type="ECO:0000256" key="4">
    <source>
        <dbReference type="ARBA" id="ARBA00022989"/>
    </source>
</evidence>
<dbReference type="PIRSF" id="PIRSF002419">
    <property type="entry name" value="Tetraspanin"/>
    <property type="match status" value="1"/>
</dbReference>